<sequence>ALRWMWQRLSCYIAIAAFVLCVDVGALPLRPDMLDHRKQLSTESLISANATST</sequence>
<dbReference type="Proteomes" id="UP000649617">
    <property type="component" value="Unassembled WGS sequence"/>
</dbReference>
<feature type="transmembrane region" description="Helical" evidence="1">
    <location>
        <begin position="12"/>
        <end position="29"/>
    </location>
</feature>
<reference evidence="2" key="1">
    <citation type="submission" date="2021-02" db="EMBL/GenBank/DDBJ databases">
        <authorList>
            <person name="Dougan E. K."/>
            <person name="Rhodes N."/>
            <person name="Thang M."/>
            <person name="Chan C."/>
        </authorList>
    </citation>
    <scope>NUCLEOTIDE SEQUENCE</scope>
</reference>
<keyword evidence="3" id="KW-1185">Reference proteome</keyword>
<accession>A0A812PFH5</accession>
<keyword evidence="1" id="KW-0812">Transmembrane</keyword>
<feature type="non-terminal residue" evidence="2">
    <location>
        <position position="53"/>
    </location>
</feature>
<protein>
    <submittedName>
        <fullName evidence="2">Uncharacterized protein</fullName>
    </submittedName>
</protein>
<keyword evidence="1" id="KW-1133">Transmembrane helix</keyword>
<organism evidence="2 3">
    <name type="scientific">Symbiodinium pilosum</name>
    <name type="common">Dinoflagellate</name>
    <dbReference type="NCBI Taxonomy" id="2952"/>
    <lineage>
        <taxon>Eukaryota</taxon>
        <taxon>Sar</taxon>
        <taxon>Alveolata</taxon>
        <taxon>Dinophyceae</taxon>
        <taxon>Suessiales</taxon>
        <taxon>Symbiodiniaceae</taxon>
        <taxon>Symbiodinium</taxon>
    </lineage>
</organism>
<feature type="non-terminal residue" evidence="2">
    <location>
        <position position="1"/>
    </location>
</feature>
<evidence type="ECO:0000313" key="2">
    <source>
        <dbReference type="EMBL" id="CAE7352150.1"/>
    </source>
</evidence>
<evidence type="ECO:0000256" key="1">
    <source>
        <dbReference type="SAM" id="Phobius"/>
    </source>
</evidence>
<name>A0A812PFH5_SYMPI</name>
<comment type="caution">
    <text evidence="2">The sequence shown here is derived from an EMBL/GenBank/DDBJ whole genome shotgun (WGS) entry which is preliminary data.</text>
</comment>
<dbReference type="AlphaFoldDB" id="A0A812PFH5"/>
<dbReference type="EMBL" id="CAJNIZ010013636">
    <property type="protein sequence ID" value="CAE7352150.1"/>
    <property type="molecule type" value="Genomic_DNA"/>
</dbReference>
<proteinExistence type="predicted"/>
<gene>
    <name evidence="2" type="ORF">SPIL2461_LOCUS8365</name>
</gene>
<evidence type="ECO:0000313" key="3">
    <source>
        <dbReference type="Proteomes" id="UP000649617"/>
    </source>
</evidence>
<keyword evidence="1" id="KW-0472">Membrane</keyword>